<dbReference type="AlphaFoldDB" id="C7ME98"/>
<dbReference type="eggNOG" id="COG0438">
    <property type="taxonomic scope" value="Bacteria"/>
</dbReference>
<accession>C7ME98</accession>
<dbReference type="EMBL" id="CP001643">
    <property type="protein sequence ID" value="ACU85905.1"/>
    <property type="molecule type" value="Genomic_DNA"/>
</dbReference>
<reference evidence="1 2" key="1">
    <citation type="journal article" date="2009" name="Stand. Genomic Sci.">
        <title>Complete genome sequence of Brachybacterium faecium type strain (Schefferle 6-10).</title>
        <authorList>
            <person name="Lapidus A."/>
            <person name="Pukall R."/>
            <person name="Labuttii K."/>
            <person name="Copeland A."/>
            <person name="Del Rio T.G."/>
            <person name="Nolan M."/>
            <person name="Chen F."/>
            <person name="Lucas S."/>
            <person name="Tice H."/>
            <person name="Cheng J.F."/>
            <person name="Bruce D."/>
            <person name="Goodwin L."/>
            <person name="Pitluck S."/>
            <person name="Rohde M."/>
            <person name="Goker M."/>
            <person name="Pati A."/>
            <person name="Ivanova N."/>
            <person name="Mavrommatis K."/>
            <person name="Chen A."/>
            <person name="Palaniappan K."/>
            <person name="D'haeseleer P."/>
            <person name="Chain P."/>
            <person name="Bristow J."/>
            <person name="Eisen J.A."/>
            <person name="Markowitz V."/>
            <person name="Hugenholtz P."/>
            <person name="Kyrpides N.C."/>
            <person name="Klenk H.P."/>
        </authorList>
    </citation>
    <scope>NUCLEOTIDE SEQUENCE [LARGE SCALE GENOMIC DNA]</scope>
    <source>
        <strain evidence="2">ATCC 43885 / DSM 4810 / JCM 11609 / LMG 19847 / NBRC 14762 / NCIMB 9860 / 6-10</strain>
    </source>
</reference>
<dbReference type="Proteomes" id="UP000001919">
    <property type="component" value="Chromosome"/>
</dbReference>
<evidence type="ECO:0008006" key="3">
    <source>
        <dbReference type="Google" id="ProtNLM"/>
    </source>
</evidence>
<dbReference type="SUPFAM" id="SSF53756">
    <property type="entry name" value="UDP-Glycosyltransferase/glycogen phosphorylase"/>
    <property type="match status" value="1"/>
</dbReference>
<dbReference type="OrthoDB" id="3676510at2"/>
<dbReference type="HOGENOM" id="CLU_841492_0_0_11"/>
<name>C7ME98_BRAFD</name>
<evidence type="ECO:0000313" key="1">
    <source>
        <dbReference type="EMBL" id="ACU85905.1"/>
    </source>
</evidence>
<organism evidence="1 2">
    <name type="scientific">Brachybacterium faecium (strain ATCC 43885 / DSM 4810 / JCM 11609 / LMG 19847 / NBRC 14762 / NCIMB 9860 / 6-10)</name>
    <dbReference type="NCBI Taxonomy" id="446465"/>
    <lineage>
        <taxon>Bacteria</taxon>
        <taxon>Bacillati</taxon>
        <taxon>Actinomycetota</taxon>
        <taxon>Actinomycetes</taxon>
        <taxon>Micrococcales</taxon>
        <taxon>Dermabacteraceae</taxon>
        <taxon>Brachybacterium</taxon>
    </lineage>
</organism>
<dbReference type="PATRIC" id="fig|446465.5.peg.2083"/>
<gene>
    <name evidence="1" type="ordered locus">Bfae_20980</name>
</gene>
<proteinExistence type="predicted"/>
<dbReference type="KEGG" id="bfa:Bfae_20980"/>
<dbReference type="STRING" id="446465.Bfae_20980"/>
<evidence type="ECO:0000313" key="2">
    <source>
        <dbReference type="Proteomes" id="UP000001919"/>
    </source>
</evidence>
<sequence length="346" mass="37250">MSQPDYSSVLHLSDPAFTATLLRRAAAETGRRWEVLPLATAPAPTSASALAVKAVRGLRWEARLAGARARARRVHVHSVLARRHAGWAFGRRFALHLHGTDIRTNQYLEQHRQLVRETVGRAQVVFYSTPDLREHVAPLREDARLVPVPVPLPEGPRPQPPAPIAALTGGRDYLFFPSRWEEVKGGARQIAVARELSRAVAGDSAPLLVGLDWGPLAQEAAAAGVHLVPKMPHAQFRAAVAGARLCIGQFAGILSASELDALAADVPLVAPLNPEWYDASHPSLAVPPVLGGVDLGMTGSPADIADIVTEELGSPAGRPTLDWVREHHSPQAALEEVLRGYRDSGW</sequence>
<protein>
    <recommendedName>
        <fullName evidence="3">Glycosyltransferase</fullName>
    </recommendedName>
</protein>
<keyword evidence="2" id="KW-1185">Reference proteome</keyword>